<dbReference type="Gene3D" id="3.40.630.30">
    <property type="match status" value="2"/>
</dbReference>
<dbReference type="GeneID" id="28978914"/>
<dbReference type="SUPFAM" id="SSF55729">
    <property type="entry name" value="Acyl-CoA N-acyltransferases (Nat)"/>
    <property type="match status" value="2"/>
</dbReference>
<accession>A0A194SCF9</accession>
<dbReference type="CDD" id="cd04301">
    <property type="entry name" value="NAT_SF"/>
    <property type="match status" value="1"/>
</dbReference>
<dbReference type="GO" id="GO:0006048">
    <property type="term" value="P:UDP-N-acetylglucosamine biosynthetic process"/>
    <property type="evidence" value="ECO:0007669"/>
    <property type="project" value="UniProtKB-UniPathway"/>
</dbReference>
<dbReference type="GO" id="GO:0008080">
    <property type="term" value="F:N-acetyltransferase activity"/>
    <property type="evidence" value="ECO:0007669"/>
    <property type="project" value="TreeGrafter"/>
</dbReference>
<evidence type="ECO:0000313" key="2">
    <source>
        <dbReference type="EMBL" id="KPV78130.1"/>
    </source>
</evidence>
<feature type="domain" description="N-acetyltransferase" evidence="1">
    <location>
        <begin position="192"/>
        <end position="354"/>
    </location>
</feature>
<dbReference type="OrthoDB" id="329272at2759"/>
<dbReference type="PROSITE" id="PS51186">
    <property type="entry name" value="GNAT"/>
    <property type="match status" value="2"/>
</dbReference>
<dbReference type="UniPathway" id="UPA00113">
    <property type="reaction ID" value="UER00529"/>
</dbReference>
<gene>
    <name evidence="2" type="ORF">RHOBADRAFT_64336</name>
</gene>
<reference evidence="2 3" key="1">
    <citation type="journal article" date="2015" name="Front. Microbiol.">
        <title>Genome sequence of the plant growth promoting endophytic yeast Rhodotorula graminis WP1.</title>
        <authorList>
            <person name="Firrincieli A."/>
            <person name="Otillar R."/>
            <person name="Salamov A."/>
            <person name="Schmutz J."/>
            <person name="Khan Z."/>
            <person name="Redman R.S."/>
            <person name="Fleck N.D."/>
            <person name="Lindquist E."/>
            <person name="Grigoriev I.V."/>
            <person name="Doty S.L."/>
        </authorList>
    </citation>
    <scope>NUCLEOTIDE SEQUENCE [LARGE SCALE GENOMIC DNA]</scope>
    <source>
        <strain evidence="2 3">WP1</strain>
    </source>
</reference>
<dbReference type="EMBL" id="KQ474073">
    <property type="protein sequence ID" value="KPV78130.1"/>
    <property type="molecule type" value="Genomic_DNA"/>
</dbReference>
<dbReference type="InterPro" id="IPR000182">
    <property type="entry name" value="GNAT_dom"/>
</dbReference>
<sequence>MADTYNAPAAPASSSPVLSVVLAISPEQMERVMAIRRTVFVEEQGYSADVEQHDAYDPLCDHLLMTQVDPDGTTTDIGTLRFYPAKLKLGRVAILANYRGGGRGKTLVEALEQHVRERRGKTADVLRGKKAVQLLAHAQVPSLPFYEKTGWSTFGLEFQEEGTPHVKVVKRIELVPEPATATLDDARAPDTYHVELCETQADIDRCIKCRIAVFVDEQGYSIEDELDEKDPESDHLIMYRVGADGEKEDAGTIRWWPKPGQPQGQKAGKLGRVCVLPKFRGGGTGKILLEALEKHLVARRGKAGVALRGEKSVRVLVHSQVHAEGFYARSGYERQPGQFLEDGAPHCLLTKDLELVDEEEAR</sequence>
<keyword evidence="3" id="KW-1185">Reference proteome</keyword>
<organism evidence="2 3">
    <name type="scientific">Rhodotorula graminis (strain WP1)</name>
    <dbReference type="NCBI Taxonomy" id="578459"/>
    <lineage>
        <taxon>Eukaryota</taxon>
        <taxon>Fungi</taxon>
        <taxon>Dikarya</taxon>
        <taxon>Basidiomycota</taxon>
        <taxon>Pucciniomycotina</taxon>
        <taxon>Microbotryomycetes</taxon>
        <taxon>Sporidiobolales</taxon>
        <taxon>Sporidiobolaceae</taxon>
        <taxon>Rhodotorula</taxon>
    </lineage>
</organism>
<evidence type="ECO:0000313" key="3">
    <source>
        <dbReference type="Proteomes" id="UP000053890"/>
    </source>
</evidence>
<dbReference type="Proteomes" id="UP000053890">
    <property type="component" value="Unassembled WGS sequence"/>
</dbReference>
<dbReference type="InterPro" id="IPR016181">
    <property type="entry name" value="Acyl_CoA_acyltransferase"/>
</dbReference>
<dbReference type="AlphaFoldDB" id="A0A194SCF9"/>
<feature type="domain" description="N-acetyltransferase" evidence="1">
    <location>
        <begin position="19"/>
        <end position="173"/>
    </location>
</feature>
<evidence type="ECO:0000259" key="1">
    <source>
        <dbReference type="PROSITE" id="PS51186"/>
    </source>
</evidence>
<dbReference type="OMA" id="CETQADI"/>
<name>A0A194SCF9_RHOGW</name>
<dbReference type="RefSeq" id="XP_018274179.1">
    <property type="nucleotide sequence ID" value="XM_018418467.1"/>
</dbReference>
<protein>
    <recommendedName>
        <fullName evidence="1">N-acetyltransferase domain-containing protein</fullName>
    </recommendedName>
</protein>
<dbReference type="InterPro" id="IPR039143">
    <property type="entry name" value="GNPNAT1-like"/>
</dbReference>
<dbReference type="Pfam" id="PF13508">
    <property type="entry name" value="Acetyltransf_7"/>
    <property type="match status" value="1"/>
</dbReference>
<dbReference type="Pfam" id="PF13673">
    <property type="entry name" value="Acetyltransf_10"/>
    <property type="match status" value="1"/>
</dbReference>
<proteinExistence type="predicted"/>
<dbReference type="STRING" id="578459.A0A194SCF9"/>
<dbReference type="PANTHER" id="PTHR13355">
    <property type="entry name" value="GLUCOSAMINE 6-PHOSPHATE N-ACETYLTRANSFERASE"/>
    <property type="match status" value="1"/>
</dbReference>